<dbReference type="Pfam" id="PF01985">
    <property type="entry name" value="CRS1_YhbY"/>
    <property type="match status" value="2"/>
</dbReference>
<evidence type="ECO:0000256" key="2">
    <source>
        <dbReference type="ARBA" id="ARBA00022737"/>
    </source>
</evidence>
<dbReference type="STRING" id="3218.A0A2K1K770"/>
<organism evidence="10">
    <name type="scientific">Physcomitrium patens</name>
    <name type="common">Spreading-leaved earth moss</name>
    <name type="synonym">Physcomitrella patens</name>
    <dbReference type="NCBI Taxonomy" id="3218"/>
    <lineage>
        <taxon>Eukaryota</taxon>
        <taxon>Viridiplantae</taxon>
        <taxon>Streptophyta</taxon>
        <taxon>Embryophyta</taxon>
        <taxon>Bryophyta</taxon>
        <taxon>Bryophytina</taxon>
        <taxon>Bryopsida</taxon>
        <taxon>Funariidae</taxon>
        <taxon>Funariales</taxon>
        <taxon>Funariaceae</taxon>
        <taxon>Physcomitrium</taxon>
    </lineage>
</organism>
<feature type="compositionally biased region" description="Basic and acidic residues" evidence="8">
    <location>
        <begin position="408"/>
        <end position="417"/>
    </location>
</feature>
<dbReference type="SMART" id="SM01103">
    <property type="entry name" value="CRS1_YhbY"/>
    <property type="match status" value="2"/>
</dbReference>
<evidence type="ECO:0000313" key="10">
    <source>
        <dbReference type="EMBL" id="PNR49616.1"/>
    </source>
</evidence>
<dbReference type="GO" id="GO:0006397">
    <property type="term" value="P:mRNA processing"/>
    <property type="evidence" value="ECO:0007669"/>
    <property type="project" value="UniProtKB-KW"/>
</dbReference>
<keyword evidence="2" id="KW-0677">Repeat</keyword>
<dbReference type="Gene3D" id="3.30.110.60">
    <property type="entry name" value="YhbY-like"/>
    <property type="match status" value="2"/>
</dbReference>
<evidence type="ECO:0000256" key="7">
    <source>
        <dbReference type="PROSITE-ProRule" id="PRU00626"/>
    </source>
</evidence>
<feature type="region of interest" description="Disordered" evidence="8">
    <location>
        <begin position="819"/>
        <end position="848"/>
    </location>
</feature>
<evidence type="ECO:0000256" key="6">
    <source>
        <dbReference type="ARBA" id="ARBA00023274"/>
    </source>
</evidence>
<dbReference type="SUPFAM" id="SSF75471">
    <property type="entry name" value="YhbY-like"/>
    <property type="match status" value="2"/>
</dbReference>
<evidence type="ECO:0000256" key="8">
    <source>
        <dbReference type="SAM" id="MobiDB-lite"/>
    </source>
</evidence>
<evidence type="ECO:0000256" key="1">
    <source>
        <dbReference type="ARBA" id="ARBA00022664"/>
    </source>
</evidence>
<dbReference type="Proteomes" id="UP000006727">
    <property type="component" value="Chromosome 8"/>
</dbReference>
<dbReference type="PANTHER" id="PTHR46247">
    <property type="entry name" value="CRS2-ASSOCIATED FACTOR 1, CHLOROPLASTIC"/>
    <property type="match status" value="1"/>
</dbReference>
<dbReference type="Gramene" id="Pp3c8_14060V3.3">
    <property type="protein sequence ID" value="Pp3c8_14060V3.3"/>
    <property type="gene ID" value="Pp3c8_14060"/>
</dbReference>
<keyword evidence="6" id="KW-0687">Ribonucleoprotein</keyword>
<dbReference type="PaxDb" id="3218-PP1S184_86V6.1"/>
<feature type="domain" description="CRM" evidence="9">
    <location>
        <begin position="440"/>
        <end position="536"/>
    </location>
</feature>
<gene>
    <name evidence="11" type="primary">LOC112285765</name>
    <name evidence="10" type="ORF">PHYPA_011512</name>
</gene>
<dbReference type="FunFam" id="3.30.110.60:FF:000002">
    <property type="entry name" value="CRS2-associated factor 1, chloroplastic"/>
    <property type="match status" value="1"/>
</dbReference>
<keyword evidence="4" id="KW-0809">Transit peptide</keyword>
<reference evidence="10 12" key="1">
    <citation type="journal article" date="2008" name="Science">
        <title>The Physcomitrella genome reveals evolutionary insights into the conquest of land by plants.</title>
        <authorList>
            <person name="Rensing S."/>
            <person name="Lang D."/>
            <person name="Zimmer A."/>
            <person name="Terry A."/>
            <person name="Salamov A."/>
            <person name="Shapiro H."/>
            <person name="Nishiyama T."/>
            <person name="Perroud P.-F."/>
            <person name="Lindquist E."/>
            <person name="Kamisugi Y."/>
            <person name="Tanahashi T."/>
            <person name="Sakakibara K."/>
            <person name="Fujita T."/>
            <person name="Oishi K."/>
            <person name="Shin-I T."/>
            <person name="Kuroki Y."/>
            <person name="Toyoda A."/>
            <person name="Suzuki Y."/>
            <person name="Hashimoto A."/>
            <person name="Yamaguchi K."/>
            <person name="Sugano A."/>
            <person name="Kohara Y."/>
            <person name="Fujiyama A."/>
            <person name="Anterola A."/>
            <person name="Aoki S."/>
            <person name="Ashton N."/>
            <person name="Barbazuk W.B."/>
            <person name="Barker E."/>
            <person name="Bennetzen J."/>
            <person name="Bezanilla M."/>
            <person name="Blankenship R."/>
            <person name="Cho S.H."/>
            <person name="Dutcher S."/>
            <person name="Estelle M."/>
            <person name="Fawcett J.A."/>
            <person name="Gundlach H."/>
            <person name="Hanada K."/>
            <person name="Heyl A."/>
            <person name="Hicks K.A."/>
            <person name="Hugh J."/>
            <person name="Lohr M."/>
            <person name="Mayer K."/>
            <person name="Melkozernov A."/>
            <person name="Murata T."/>
            <person name="Nelson D."/>
            <person name="Pils B."/>
            <person name="Prigge M."/>
            <person name="Reiss B."/>
            <person name="Renner T."/>
            <person name="Rombauts S."/>
            <person name="Rushton P."/>
            <person name="Sanderfoot A."/>
            <person name="Schween G."/>
            <person name="Shiu S.-H."/>
            <person name="Stueber K."/>
            <person name="Theodoulou F.L."/>
            <person name="Tu H."/>
            <person name="Van de Peer Y."/>
            <person name="Verrier P.J."/>
            <person name="Waters E."/>
            <person name="Wood A."/>
            <person name="Yang L."/>
            <person name="Cove D."/>
            <person name="Cuming A."/>
            <person name="Hasebe M."/>
            <person name="Lucas S."/>
            <person name="Mishler D.B."/>
            <person name="Reski R."/>
            <person name="Grigoriev I."/>
            <person name="Quatrano R.S."/>
            <person name="Boore J.L."/>
        </authorList>
    </citation>
    <scope>NUCLEOTIDE SEQUENCE [LARGE SCALE GENOMIC DNA]</scope>
    <source>
        <strain evidence="11 12">cv. Gransden 2004</strain>
    </source>
</reference>
<dbReference type="GO" id="GO:1990904">
    <property type="term" value="C:ribonucleoprotein complex"/>
    <property type="evidence" value="ECO:0007669"/>
    <property type="project" value="UniProtKB-KW"/>
</dbReference>
<accession>A0A2K1K770</accession>
<feature type="region of interest" description="Disordered" evidence="8">
    <location>
        <begin position="735"/>
        <end position="770"/>
    </location>
</feature>
<dbReference type="InterPro" id="IPR035920">
    <property type="entry name" value="YhbY-like_sf"/>
</dbReference>
<keyword evidence="12" id="KW-1185">Reference proteome</keyword>
<dbReference type="EnsemblPlants" id="Pp3c8_14060V3.1">
    <property type="protein sequence ID" value="Pp3c8_14060V3.1"/>
    <property type="gene ID" value="Pp3c8_14060"/>
</dbReference>
<proteinExistence type="predicted"/>
<dbReference type="AlphaFoldDB" id="A0A2K1K770"/>
<reference evidence="10 12" key="2">
    <citation type="journal article" date="2018" name="Plant J.">
        <title>The Physcomitrella patens chromosome-scale assembly reveals moss genome structure and evolution.</title>
        <authorList>
            <person name="Lang D."/>
            <person name="Ullrich K.K."/>
            <person name="Murat F."/>
            <person name="Fuchs J."/>
            <person name="Jenkins J."/>
            <person name="Haas F.B."/>
            <person name="Piednoel M."/>
            <person name="Gundlach H."/>
            <person name="Van Bel M."/>
            <person name="Meyberg R."/>
            <person name="Vives C."/>
            <person name="Morata J."/>
            <person name="Symeonidi A."/>
            <person name="Hiss M."/>
            <person name="Muchero W."/>
            <person name="Kamisugi Y."/>
            <person name="Saleh O."/>
            <person name="Blanc G."/>
            <person name="Decker E.L."/>
            <person name="van Gessel N."/>
            <person name="Grimwood J."/>
            <person name="Hayes R.D."/>
            <person name="Graham S.W."/>
            <person name="Gunter L.E."/>
            <person name="McDaniel S.F."/>
            <person name="Hoernstein S.N.W."/>
            <person name="Larsson A."/>
            <person name="Li F.W."/>
            <person name="Perroud P.F."/>
            <person name="Phillips J."/>
            <person name="Ranjan P."/>
            <person name="Rokshar D.S."/>
            <person name="Rothfels C.J."/>
            <person name="Schneider L."/>
            <person name="Shu S."/>
            <person name="Stevenson D.W."/>
            <person name="Thummler F."/>
            <person name="Tillich M."/>
            <person name="Villarreal Aguilar J.C."/>
            <person name="Widiez T."/>
            <person name="Wong G.K."/>
            <person name="Wymore A."/>
            <person name="Zhang Y."/>
            <person name="Zimmer A.D."/>
            <person name="Quatrano R.S."/>
            <person name="Mayer K.F.X."/>
            <person name="Goodstein D."/>
            <person name="Casacuberta J.M."/>
            <person name="Vandepoele K."/>
            <person name="Reski R."/>
            <person name="Cuming A.C."/>
            <person name="Tuskan G.A."/>
            <person name="Maumus F."/>
            <person name="Salse J."/>
            <person name="Schmutz J."/>
            <person name="Rensing S.A."/>
        </authorList>
    </citation>
    <scope>NUCLEOTIDE SEQUENCE [LARGE SCALE GENOMIC DNA]</scope>
    <source>
        <strain evidence="11 12">cv. Gransden 2004</strain>
    </source>
</reference>
<evidence type="ECO:0000313" key="11">
    <source>
        <dbReference type="EnsemblPlants" id="Pp3c8_14060V3.1"/>
    </source>
</evidence>
<dbReference type="PANTHER" id="PTHR46247:SF1">
    <property type="entry name" value="CRS2-ASSOCIATED FACTOR 1, CHLOROPLASTIC"/>
    <property type="match status" value="1"/>
</dbReference>
<evidence type="ECO:0000256" key="5">
    <source>
        <dbReference type="ARBA" id="ARBA00023187"/>
    </source>
</evidence>
<feature type="compositionally biased region" description="Basic and acidic residues" evidence="8">
    <location>
        <begin position="212"/>
        <end position="232"/>
    </location>
</feature>
<feature type="compositionally biased region" description="Polar residues" evidence="8">
    <location>
        <begin position="662"/>
        <end position="674"/>
    </location>
</feature>
<reference evidence="11" key="3">
    <citation type="submission" date="2020-12" db="UniProtKB">
        <authorList>
            <consortium name="EnsemblPlants"/>
        </authorList>
    </citation>
    <scope>IDENTIFICATION</scope>
</reference>
<keyword evidence="1" id="KW-0507">mRNA processing</keyword>
<dbReference type="OrthoDB" id="2021019at2759"/>
<feature type="region of interest" description="Disordered" evidence="8">
    <location>
        <begin position="378"/>
        <end position="433"/>
    </location>
</feature>
<keyword evidence="3 7" id="KW-0694">RNA-binding</keyword>
<sequence>MAVNGGVPPAYCLPCRRRVLHLESLSRFSTSKPLLIRVPIGRRNFHFTSDFSQLIVAKSSWGFRGKEGAGDAREVKRNAAYGVSRGILRTRKPNERKEVRDVVNDDDDDSDSDCADWEEFDSDYVETSGRFMQNRSGASISRASSVDRNRIGADANYGTEFGNSKYEGRSRYSNGNIISSLGEDFEREWRQPLSSKVPDSPRKLRLPSKSSGLERRSREIRPRQEKHVRDDYDVIGGWMGTREPSENFKNSSIYKQPSVPLDNAVKHQRGVGSNRYPSPPPSSGKVPKYLRPIHEKTKSLNRKRPKSKLSSPTESTPETPTPHFQLQTRNTTDYATSSDFIIPPVIKPELPYQFSYSETPKETPLGYREPLYSPFGHEGVTRPYLGRPSKMKKTKKIRAESWGSFDSPRADKNDVKPIHRSGSHPEPQPLGKSRAKILGAPLTTAEVEELVMQCQKEDRQLNLGRDGFTHNMLASVHDYWKRRQVVRIKCKGVPTVDMDNVCTVLEDKTGGKIISRAGGVVYLFRGRNYNYNTRPKIPLMLWRPPAPVYPKLIQRAPEGLTVEEADSLRRRGRKIPAICHLGKNGVYLNLVRDVRNAFQADNLVKVDCEKMNTHDLRKIGAKLKDLVPCVLLSFDHECILMWKGPESVESSNELEDDYSRKSGPSASKDSSENGNNEDDEWRSKSGPDIDSDADESIIAGDEDWEAAHKNDEAQEPIQEEGDFSLTKHRALISETDVPLHDTDAESHAGSDVKSSYCEEEAELPGKDITKPEFNEAIREFESLWQAANSSGEVLLLDEREVDPDHILELVKDHFGGVPMKPRTKGIASKNTARSAAMKTTKLERVPRDSSGLVQVDELARLLAP</sequence>
<dbReference type="GO" id="GO:0003723">
    <property type="term" value="F:RNA binding"/>
    <property type="evidence" value="ECO:0007669"/>
    <property type="project" value="UniProtKB-UniRule"/>
</dbReference>
<evidence type="ECO:0000256" key="3">
    <source>
        <dbReference type="ARBA" id="ARBA00022884"/>
    </source>
</evidence>
<dbReference type="InterPro" id="IPR001890">
    <property type="entry name" value="RNA-binding_CRM"/>
</dbReference>
<dbReference type="InterPro" id="IPR044599">
    <property type="entry name" value="CAF1P_plant"/>
</dbReference>
<keyword evidence="5" id="KW-0508">mRNA splicing</keyword>
<dbReference type="EnsemblPlants" id="Pp3c8_14060V3.3">
    <property type="protein sequence ID" value="Pp3c8_14060V3.3"/>
    <property type="gene ID" value="Pp3c8_14060"/>
</dbReference>
<dbReference type="RefSeq" id="XP_024382627.1">
    <property type="nucleotide sequence ID" value="XM_024526859.2"/>
</dbReference>
<evidence type="ECO:0000259" key="9">
    <source>
        <dbReference type="PROSITE" id="PS51295"/>
    </source>
</evidence>
<feature type="region of interest" description="Disordered" evidence="8">
    <location>
        <begin position="650"/>
        <end position="694"/>
    </location>
</feature>
<dbReference type="KEGG" id="ppp:112285765"/>
<feature type="compositionally biased region" description="Low complexity" evidence="8">
    <location>
        <begin position="308"/>
        <end position="322"/>
    </location>
</feature>
<dbReference type="PROSITE" id="PS51295">
    <property type="entry name" value="CRM"/>
    <property type="match status" value="2"/>
</dbReference>
<feature type="region of interest" description="Disordered" evidence="8">
    <location>
        <begin position="191"/>
        <end position="326"/>
    </location>
</feature>
<feature type="compositionally biased region" description="Basic and acidic residues" evidence="8">
    <location>
        <begin position="737"/>
        <end position="750"/>
    </location>
</feature>
<feature type="domain" description="CRM" evidence="9">
    <location>
        <begin position="558"/>
        <end position="654"/>
    </location>
</feature>
<dbReference type="GeneID" id="112285765"/>
<evidence type="ECO:0000313" key="12">
    <source>
        <dbReference type="Proteomes" id="UP000006727"/>
    </source>
</evidence>
<protein>
    <recommendedName>
        <fullName evidence="9">CRM domain-containing protein</fullName>
    </recommendedName>
</protein>
<dbReference type="Gramene" id="Pp3c8_14060V3.1">
    <property type="protein sequence ID" value="Pp3c8_14060V3.1"/>
    <property type="gene ID" value="Pp3c8_14060"/>
</dbReference>
<name>A0A2K1K770_PHYPA</name>
<dbReference type="GO" id="GO:0000373">
    <property type="term" value="P:Group II intron splicing"/>
    <property type="evidence" value="ECO:0007669"/>
    <property type="project" value="InterPro"/>
</dbReference>
<evidence type="ECO:0000256" key="4">
    <source>
        <dbReference type="ARBA" id="ARBA00022946"/>
    </source>
</evidence>
<dbReference type="EMBL" id="ABEU02000008">
    <property type="protein sequence ID" value="PNR49616.1"/>
    <property type="molecule type" value="Genomic_DNA"/>
</dbReference>
<dbReference type="FunCoup" id="A0A2K1K770">
    <property type="interactions" value="1374"/>
</dbReference>